<gene>
    <name evidence="9" type="ORF">BAUR920_03308</name>
    <name evidence="8" type="ORF">BAURA63_00036</name>
</gene>
<dbReference type="EMBL" id="FXZG01000027">
    <property type="protein sequence ID" value="SMY00328.1"/>
    <property type="molecule type" value="Genomic_DNA"/>
</dbReference>
<evidence type="ECO:0000313" key="9">
    <source>
        <dbReference type="EMBL" id="SMY00328.1"/>
    </source>
</evidence>
<evidence type="ECO:0000313" key="10">
    <source>
        <dbReference type="Proteomes" id="UP000234289"/>
    </source>
</evidence>
<dbReference type="Pfam" id="PF00483">
    <property type="entry name" value="NTP_transferase"/>
    <property type="match status" value="1"/>
</dbReference>
<dbReference type="Gene3D" id="3.90.550.10">
    <property type="entry name" value="Spore Coat Polysaccharide Biosynthesis Protein SpsA, Chain A"/>
    <property type="match status" value="1"/>
</dbReference>
<dbReference type="PANTHER" id="PTHR43197:SF1">
    <property type="entry name" value="UTP--GLUCOSE-1-PHOSPHATE URIDYLYLTRANSFERASE"/>
    <property type="match status" value="1"/>
</dbReference>
<keyword evidence="3 6" id="KW-0808">Transferase</keyword>
<reference evidence="10" key="2">
    <citation type="submission" date="2017-03" db="EMBL/GenBank/DDBJ databases">
        <authorList>
            <person name="Monnet C."/>
        </authorList>
    </citation>
    <scope>NUCLEOTIDE SEQUENCE [LARGE SCALE GENOMIC DNA]</scope>
    <source>
        <strain evidence="10">CNRZ 920</strain>
    </source>
</reference>
<evidence type="ECO:0000259" key="7">
    <source>
        <dbReference type="Pfam" id="PF00483"/>
    </source>
</evidence>
<evidence type="ECO:0000313" key="8">
    <source>
        <dbReference type="EMBL" id="SMX62482.1"/>
    </source>
</evidence>
<comment type="similarity">
    <text evidence="1 6">Belongs to the UDPGP type 2 family.</text>
</comment>
<comment type="catalytic activity">
    <reaction evidence="5 6">
        <text>alpha-D-glucose 1-phosphate + UTP + H(+) = UDP-alpha-D-glucose + diphosphate</text>
        <dbReference type="Rhea" id="RHEA:19889"/>
        <dbReference type="ChEBI" id="CHEBI:15378"/>
        <dbReference type="ChEBI" id="CHEBI:33019"/>
        <dbReference type="ChEBI" id="CHEBI:46398"/>
        <dbReference type="ChEBI" id="CHEBI:58601"/>
        <dbReference type="ChEBI" id="CHEBI:58885"/>
        <dbReference type="EC" id="2.7.7.9"/>
    </reaction>
</comment>
<organism evidence="8 11">
    <name type="scientific">Brevibacterium aurantiacum</name>
    <dbReference type="NCBI Taxonomy" id="273384"/>
    <lineage>
        <taxon>Bacteria</taxon>
        <taxon>Bacillati</taxon>
        <taxon>Actinomycetota</taxon>
        <taxon>Actinomycetes</taxon>
        <taxon>Micrococcales</taxon>
        <taxon>Brevibacteriaceae</taxon>
        <taxon>Brevibacterium</taxon>
    </lineage>
</organism>
<dbReference type="InterPro" id="IPR005835">
    <property type="entry name" value="NTP_transferase_dom"/>
</dbReference>
<dbReference type="GO" id="GO:0006011">
    <property type="term" value="P:UDP-alpha-D-glucose metabolic process"/>
    <property type="evidence" value="ECO:0007669"/>
    <property type="project" value="InterPro"/>
</dbReference>
<accession>A0A2H1HHS8</accession>
<evidence type="ECO:0000256" key="2">
    <source>
        <dbReference type="ARBA" id="ARBA00012415"/>
    </source>
</evidence>
<dbReference type="Proteomes" id="UP000234289">
    <property type="component" value="Unassembled WGS sequence"/>
</dbReference>
<evidence type="ECO:0000313" key="11">
    <source>
        <dbReference type="Proteomes" id="UP000234327"/>
    </source>
</evidence>
<dbReference type="InterPro" id="IPR029044">
    <property type="entry name" value="Nucleotide-diphossugar_trans"/>
</dbReference>
<keyword evidence="4 6" id="KW-0548">Nucleotidyltransferase</keyword>
<dbReference type="GO" id="GO:0003983">
    <property type="term" value="F:UTP:glucose-1-phosphate uridylyltransferase activity"/>
    <property type="evidence" value="ECO:0007669"/>
    <property type="project" value="UniProtKB-EC"/>
</dbReference>
<sequence>MVKMNDMSDESQRTVRKAVIPVAGLGTRFLPATKATPKEMLPVVDKPAIQYVVEEAADAGLQDLLMITGRNKRPLEDHFDRVDGLEAALAKKGDDKKLAAVRHASELADIHYVRQGDPKGLGHAVLKGRQHVGKEPFAVLLGDDLIDERSPILPKMIEVAEETGGSVVALMEVPPEAIHLYGCAAVEATDDDEVVKVTGLVEKPETGEAPSNLAIIGRYVLAPEIFDVLETTEPGRGNEIQLTDALQVLAEQEGGNGVYGVIFKGARYDTGDKLDYLKAVVQIASSREDLGADLNSWLKEYVATLP</sequence>
<dbReference type="CDD" id="cd02541">
    <property type="entry name" value="UGPase_prokaryotic"/>
    <property type="match status" value="1"/>
</dbReference>
<evidence type="ECO:0000256" key="6">
    <source>
        <dbReference type="RuleBase" id="RU361259"/>
    </source>
</evidence>
<evidence type="ECO:0000256" key="3">
    <source>
        <dbReference type="ARBA" id="ARBA00022679"/>
    </source>
</evidence>
<evidence type="ECO:0000256" key="4">
    <source>
        <dbReference type="ARBA" id="ARBA00022695"/>
    </source>
</evidence>
<reference evidence="8 11" key="1">
    <citation type="submission" date="2017-03" db="EMBL/GenBank/DDBJ databases">
        <authorList>
            <person name="Afonso C.L."/>
            <person name="Miller P.J."/>
            <person name="Scott M.A."/>
            <person name="Spackman E."/>
            <person name="Goraichik I."/>
            <person name="Dimitrov K.M."/>
            <person name="Suarez D.L."/>
            <person name="Swayne D.E."/>
        </authorList>
    </citation>
    <scope>NUCLEOTIDE SEQUENCE [LARGE SCALE GENOMIC DNA]</scope>
    <source>
        <strain evidence="8">6</strain>
        <strain evidence="11">6(3)</strain>
        <strain evidence="9">CNRZ 920</strain>
    </source>
</reference>
<dbReference type="SUPFAM" id="SSF53448">
    <property type="entry name" value="Nucleotide-diphospho-sugar transferases"/>
    <property type="match status" value="1"/>
</dbReference>
<feature type="domain" description="Nucleotidyl transferase" evidence="7">
    <location>
        <begin position="17"/>
        <end position="284"/>
    </location>
</feature>
<evidence type="ECO:0000256" key="5">
    <source>
        <dbReference type="ARBA" id="ARBA00048128"/>
    </source>
</evidence>
<name>A0A2H1HHS8_BREAU</name>
<evidence type="ECO:0000256" key="1">
    <source>
        <dbReference type="ARBA" id="ARBA00006890"/>
    </source>
</evidence>
<dbReference type="Proteomes" id="UP000234327">
    <property type="component" value="Unassembled WGS sequence"/>
</dbReference>
<dbReference type="EMBL" id="FXYZ01000001">
    <property type="protein sequence ID" value="SMX62482.1"/>
    <property type="molecule type" value="Genomic_DNA"/>
</dbReference>
<dbReference type="EC" id="2.7.7.9" evidence="2 6"/>
<dbReference type="PANTHER" id="PTHR43197">
    <property type="entry name" value="UTP--GLUCOSE-1-PHOSPHATE URIDYLYLTRANSFERASE"/>
    <property type="match status" value="1"/>
</dbReference>
<dbReference type="InterPro" id="IPR005771">
    <property type="entry name" value="GalU_uridylyltTrfase_bac/arc"/>
</dbReference>
<proteinExistence type="inferred from homology"/>
<protein>
    <recommendedName>
        <fullName evidence="2 6">UTP--glucose-1-phosphate uridylyltransferase</fullName>
        <ecNumber evidence="2 6">2.7.7.9</ecNumber>
    </recommendedName>
    <alternativeName>
        <fullName evidence="6">UDP-glucose pyrophosphorylase</fullName>
    </alternativeName>
</protein>
<dbReference type="AlphaFoldDB" id="A0A2H1HHS8"/>
<dbReference type="NCBIfam" id="TIGR01099">
    <property type="entry name" value="galU"/>
    <property type="match status" value="1"/>
</dbReference>